<dbReference type="OrthoDB" id="2019993at2759"/>
<evidence type="ECO:0000313" key="4">
    <source>
        <dbReference type="Proteomes" id="UP000636800"/>
    </source>
</evidence>
<protein>
    <submittedName>
        <fullName evidence="2">Uncharacterized protein</fullName>
    </submittedName>
</protein>
<dbReference type="PANTHER" id="PTHR47490:SF2">
    <property type="entry name" value="PROTEIN BLISTER"/>
    <property type="match status" value="1"/>
</dbReference>
<keyword evidence="4" id="KW-1185">Reference proteome</keyword>
<gene>
    <name evidence="3" type="ORF">HPP92_013732</name>
    <name evidence="2" type="ORF">HPP92_026453</name>
</gene>
<reference evidence="4 5" key="1">
    <citation type="journal article" date="2020" name="Nat. Food">
        <title>A phased Vanilla planifolia genome enables genetic improvement of flavour and production.</title>
        <authorList>
            <person name="Hasing T."/>
            <person name="Tang H."/>
            <person name="Brym M."/>
            <person name="Khazi F."/>
            <person name="Huang T."/>
            <person name="Chambers A.H."/>
        </authorList>
    </citation>
    <scope>NUCLEOTIDE SEQUENCE [LARGE SCALE GENOMIC DNA]</scope>
    <source>
        <tissue evidence="2">Leaf</tissue>
    </source>
</reference>
<comment type="caution">
    <text evidence="2">The sequence shown here is derived from an EMBL/GenBank/DDBJ whole genome shotgun (WGS) entry which is preliminary data.</text>
</comment>
<dbReference type="Proteomes" id="UP000639772">
    <property type="component" value="Chromosome 6"/>
</dbReference>
<feature type="compositionally biased region" description="Polar residues" evidence="1">
    <location>
        <begin position="93"/>
        <end position="114"/>
    </location>
</feature>
<evidence type="ECO:0000256" key="1">
    <source>
        <dbReference type="SAM" id="MobiDB-lite"/>
    </source>
</evidence>
<evidence type="ECO:0000313" key="2">
    <source>
        <dbReference type="EMBL" id="KAG0451332.1"/>
    </source>
</evidence>
<organism evidence="2 4">
    <name type="scientific">Vanilla planifolia</name>
    <name type="common">Vanilla</name>
    <dbReference type="NCBI Taxonomy" id="51239"/>
    <lineage>
        <taxon>Eukaryota</taxon>
        <taxon>Viridiplantae</taxon>
        <taxon>Streptophyta</taxon>
        <taxon>Embryophyta</taxon>
        <taxon>Tracheophyta</taxon>
        <taxon>Spermatophyta</taxon>
        <taxon>Magnoliopsida</taxon>
        <taxon>Liliopsida</taxon>
        <taxon>Asparagales</taxon>
        <taxon>Orchidaceae</taxon>
        <taxon>Vanilloideae</taxon>
        <taxon>Vanilleae</taxon>
        <taxon>Vanilla</taxon>
    </lineage>
</organism>
<feature type="compositionally biased region" description="Basic and acidic residues" evidence="1">
    <location>
        <begin position="18"/>
        <end position="39"/>
    </location>
</feature>
<dbReference type="PANTHER" id="PTHR47490">
    <property type="entry name" value="PROTEIN BLISTER"/>
    <property type="match status" value="1"/>
</dbReference>
<accession>A0A835PJE3</accession>
<feature type="region of interest" description="Disordered" evidence="1">
    <location>
        <begin position="1"/>
        <end position="145"/>
    </location>
</feature>
<feature type="compositionally biased region" description="Basic and acidic residues" evidence="1">
    <location>
        <begin position="51"/>
        <end position="68"/>
    </location>
</feature>
<dbReference type="GO" id="GO:0040008">
    <property type="term" value="P:regulation of growth"/>
    <property type="evidence" value="ECO:0007669"/>
    <property type="project" value="InterPro"/>
</dbReference>
<feature type="compositionally biased region" description="Polar residues" evidence="1">
    <location>
        <begin position="69"/>
        <end position="82"/>
    </location>
</feature>
<sequence>MASVHVLPNPASSSRKQGHLEAGKKKLEEFRKRKAEGRAKKTVSSGPMHLDNADSNEKLSHNHEHETDGSTSSNPGFSGSNTSHKKEGYSDKNVVTDNENFASAPNLVDNNHFSSDVHPHSEKPWLPNLLEKPGRTLLSNGYHDH</sequence>
<name>A0A835PJE3_VANPL</name>
<dbReference type="AlphaFoldDB" id="A0A835PJE3"/>
<evidence type="ECO:0000313" key="3">
    <source>
        <dbReference type="EMBL" id="KAG0479013.1"/>
    </source>
</evidence>
<dbReference type="InterPro" id="IPR044194">
    <property type="entry name" value="BLISTER"/>
</dbReference>
<dbReference type="EMBL" id="JADCNL010000062">
    <property type="protein sequence ID" value="KAG0451332.1"/>
    <property type="molecule type" value="Genomic_DNA"/>
</dbReference>
<evidence type="ECO:0000313" key="5">
    <source>
        <dbReference type="Proteomes" id="UP000639772"/>
    </source>
</evidence>
<dbReference type="EMBL" id="JADCNM010000006">
    <property type="protein sequence ID" value="KAG0479013.1"/>
    <property type="molecule type" value="Genomic_DNA"/>
</dbReference>
<dbReference type="Proteomes" id="UP000636800">
    <property type="component" value="Unassembled WGS sequence"/>
</dbReference>
<proteinExistence type="predicted"/>